<evidence type="ECO:0000256" key="6">
    <source>
        <dbReference type="ARBA" id="ARBA00022448"/>
    </source>
</evidence>
<dbReference type="GeneID" id="34237098"/>
<dbReference type="InterPro" id="IPR050123">
    <property type="entry name" value="Prok_molybdopt-oxidoreductase"/>
</dbReference>
<dbReference type="InterPro" id="IPR028189">
    <property type="entry name" value="Nitr_red_alph_N"/>
</dbReference>
<evidence type="ECO:0000256" key="15">
    <source>
        <dbReference type="ARBA" id="ARBA00023063"/>
    </source>
</evidence>
<dbReference type="SUPFAM" id="SSF50692">
    <property type="entry name" value="ADC-like"/>
    <property type="match status" value="1"/>
</dbReference>
<dbReference type="GO" id="GO:0046872">
    <property type="term" value="F:metal ion binding"/>
    <property type="evidence" value="ECO:0007669"/>
    <property type="project" value="UniProtKB-KW"/>
</dbReference>
<comment type="cofactor">
    <cofactor evidence="1">
        <name>Mo-bis(molybdopterin guanine dinucleotide)</name>
        <dbReference type="ChEBI" id="CHEBI:60539"/>
    </cofactor>
</comment>
<keyword evidence="10" id="KW-0479">Metal-binding</keyword>
<dbReference type="Gene3D" id="3.40.50.12440">
    <property type="match status" value="1"/>
</dbReference>
<evidence type="ECO:0000313" key="20">
    <source>
        <dbReference type="Proteomes" id="UP000002482"/>
    </source>
</evidence>
<dbReference type="PROSITE" id="PS51669">
    <property type="entry name" value="4FE4S_MOW_BIS_MGD"/>
    <property type="match status" value="1"/>
</dbReference>
<keyword evidence="14" id="KW-0411">Iron-sulfur</keyword>
<keyword evidence="12 19" id="KW-0560">Oxidoreductase</keyword>
<dbReference type="HOGENOM" id="CLU_000422_14_1_4"/>
<keyword evidence="7" id="KW-1003">Cell membrane</keyword>
<comment type="similarity">
    <text evidence="4">Belongs to the prokaryotic molybdopterin-containing oxidoreductase family.</text>
</comment>
<dbReference type="Pfam" id="PF01568">
    <property type="entry name" value="Molydop_binding"/>
    <property type="match status" value="1"/>
</dbReference>
<keyword evidence="16" id="KW-0472">Membrane</keyword>
<accession>F0Q6Z4</accession>
<comment type="catalytic activity">
    <reaction evidence="17">
        <text>nitrate + a quinol = a quinone + nitrite + H2O</text>
        <dbReference type="Rhea" id="RHEA:56144"/>
        <dbReference type="ChEBI" id="CHEBI:15377"/>
        <dbReference type="ChEBI" id="CHEBI:16301"/>
        <dbReference type="ChEBI" id="CHEBI:17632"/>
        <dbReference type="ChEBI" id="CHEBI:24646"/>
        <dbReference type="ChEBI" id="CHEBI:132124"/>
        <dbReference type="EC" id="1.7.5.1"/>
    </reaction>
</comment>
<keyword evidence="8" id="KW-0004">4Fe-4S</keyword>
<dbReference type="GO" id="GO:0051539">
    <property type="term" value="F:4 iron, 4 sulfur cluster binding"/>
    <property type="evidence" value="ECO:0007669"/>
    <property type="project" value="UniProtKB-KW"/>
</dbReference>
<evidence type="ECO:0000256" key="8">
    <source>
        <dbReference type="ARBA" id="ARBA00022485"/>
    </source>
</evidence>
<evidence type="ECO:0000256" key="3">
    <source>
        <dbReference type="ARBA" id="ARBA00004202"/>
    </source>
</evidence>
<dbReference type="EMBL" id="CP002521">
    <property type="protein sequence ID" value="ADX44553.1"/>
    <property type="molecule type" value="Genomic_DNA"/>
</dbReference>
<evidence type="ECO:0000256" key="1">
    <source>
        <dbReference type="ARBA" id="ARBA00001942"/>
    </source>
</evidence>
<evidence type="ECO:0000256" key="7">
    <source>
        <dbReference type="ARBA" id="ARBA00022475"/>
    </source>
</evidence>
<dbReference type="Pfam" id="PF14710">
    <property type="entry name" value="Nitr_red_alph_N"/>
    <property type="match status" value="1"/>
</dbReference>
<comment type="cofactor">
    <cofactor evidence="2">
        <name>[4Fe-4S] cluster</name>
        <dbReference type="ChEBI" id="CHEBI:49883"/>
    </cofactor>
</comment>
<dbReference type="InterPro" id="IPR006656">
    <property type="entry name" value="Mopterin_OxRdtase"/>
</dbReference>
<keyword evidence="13" id="KW-0408">Iron</keyword>
<dbReference type="InterPro" id="IPR044906">
    <property type="entry name" value="Nitr_red_alph_N_sf"/>
</dbReference>
<evidence type="ECO:0000256" key="9">
    <source>
        <dbReference type="ARBA" id="ARBA00022505"/>
    </source>
</evidence>
<reference evidence="19" key="1">
    <citation type="submission" date="2011-02" db="EMBL/GenBank/DDBJ databases">
        <title>Complete sequence of Acidovorax avenae subsp. avenae ATCC 19860.</title>
        <authorList>
            <consortium name="US DOE Joint Genome Institute"/>
            <person name="Lucas S."/>
            <person name="Copeland A."/>
            <person name="Lapidus A."/>
            <person name="Cheng J.-F."/>
            <person name="Goodwin L."/>
            <person name="Pitluck S."/>
            <person name="Chertkov O."/>
            <person name="Held B."/>
            <person name="Detter J.C."/>
            <person name="Han C."/>
            <person name="Tapia R."/>
            <person name="Land M."/>
            <person name="Hauser L."/>
            <person name="Kyrpides N."/>
            <person name="Ivanova N."/>
            <person name="Ovchinnikova G."/>
            <person name="Pagani I."/>
            <person name="Gordon S."/>
            <person name="Woyke T."/>
        </authorList>
    </citation>
    <scope>NUCLEOTIDE SEQUENCE</scope>
    <source>
        <strain evidence="19">ATCC 19860</strain>
    </source>
</reference>
<dbReference type="Gene3D" id="4.10.1200.10">
    <property type="entry name" value="nitrate reductase tail"/>
    <property type="match status" value="1"/>
</dbReference>
<dbReference type="Pfam" id="PF00384">
    <property type="entry name" value="Molybdopterin"/>
    <property type="match status" value="1"/>
</dbReference>
<keyword evidence="15" id="KW-0534">Nitrate assimilation</keyword>
<dbReference type="CDD" id="cd02750">
    <property type="entry name" value="MopB_Nitrate-R-NarG-like"/>
    <property type="match status" value="1"/>
</dbReference>
<organism evidence="19 20">
    <name type="scientific">Paracidovorax avenae (strain ATCC 19860 / DSM 7227 / CCUG 15838 / JCM 20985 / LMG 2117 / NCPPB 1011)</name>
    <name type="common">Acidovorax avenae</name>
    <dbReference type="NCBI Taxonomy" id="643561"/>
    <lineage>
        <taxon>Bacteria</taxon>
        <taxon>Pseudomonadati</taxon>
        <taxon>Pseudomonadota</taxon>
        <taxon>Betaproteobacteria</taxon>
        <taxon>Burkholderiales</taxon>
        <taxon>Comamonadaceae</taxon>
        <taxon>Paracidovorax</taxon>
    </lineage>
</organism>
<dbReference type="FunFam" id="3.40.50.12440:FF:000001">
    <property type="entry name" value="Nitrate reductase subunit alpha"/>
    <property type="match status" value="1"/>
</dbReference>
<keyword evidence="9" id="KW-0500">Molybdenum</keyword>
<dbReference type="GO" id="GO:0160182">
    <property type="term" value="F:nitrate reductase (quinone) activity"/>
    <property type="evidence" value="ECO:0007669"/>
    <property type="project" value="UniProtKB-EC"/>
</dbReference>
<dbReference type="GO" id="GO:0042128">
    <property type="term" value="P:nitrate assimilation"/>
    <property type="evidence" value="ECO:0007669"/>
    <property type="project" value="UniProtKB-KW"/>
</dbReference>
<gene>
    <name evidence="19" type="ordered locus">Acav_0630</name>
</gene>
<dbReference type="GO" id="GO:0043546">
    <property type="term" value="F:molybdopterin cofactor binding"/>
    <property type="evidence" value="ECO:0007669"/>
    <property type="project" value="InterPro"/>
</dbReference>
<dbReference type="AlphaFoldDB" id="F0Q6Z4"/>
<dbReference type="EC" id="1.7.5.1" evidence="5"/>
<dbReference type="SMART" id="SM00926">
    <property type="entry name" value="Molybdop_Fe4S4"/>
    <property type="match status" value="1"/>
</dbReference>
<feature type="domain" description="4Fe-4S Mo/W bis-MGD-type" evidence="18">
    <location>
        <begin position="43"/>
        <end position="107"/>
    </location>
</feature>
<evidence type="ECO:0000313" key="19">
    <source>
        <dbReference type="EMBL" id="ADX44553.1"/>
    </source>
</evidence>
<comment type="subcellular location">
    <subcellularLocation>
        <location evidence="3">Cell membrane</location>
        <topology evidence="3">Peripheral membrane protein</topology>
    </subcellularLocation>
</comment>
<dbReference type="SUPFAM" id="SSF53706">
    <property type="entry name" value="Formate dehydrogenase/DMSO reductase, domains 1-3"/>
    <property type="match status" value="1"/>
</dbReference>
<evidence type="ECO:0000256" key="13">
    <source>
        <dbReference type="ARBA" id="ARBA00023004"/>
    </source>
</evidence>
<evidence type="ECO:0000256" key="17">
    <source>
        <dbReference type="ARBA" id="ARBA00048294"/>
    </source>
</evidence>
<dbReference type="InterPro" id="IPR006963">
    <property type="entry name" value="Mopterin_OxRdtase_4Fe-4S_dom"/>
</dbReference>
<evidence type="ECO:0000256" key="10">
    <source>
        <dbReference type="ARBA" id="ARBA00022723"/>
    </source>
</evidence>
<dbReference type="InterPro" id="IPR006655">
    <property type="entry name" value="Mopterin_OxRdtase_prok_CS"/>
</dbReference>
<dbReference type="NCBIfam" id="TIGR01580">
    <property type="entry name" value="narG"/>
    <property type="match status" value="1"/>
</dbReference>
<dbReference type="KEGG" id="aaa:Acav_0630"/>
<keyword evidence="6" id="KW-0813">Transport</keyword>
<dbReference type="InterPro" id="IPR006468">
    <property type="entry name" value="NarG"/>
</dbReference>
<dbReference type="OrthoDB" id="9759518at2"/>
<evidence type="ECO:0000256" key="14">
    <source>
        <dbReference type="ARBA" id="ARBA00023014"/>
    </source>
</evidence>
<dbReference type="InterPro" id="IPR037943">
    <property type="entry name" value="MopB_CT_Nitrate-R-NarG-like"/>
</dbReference>
<dbReference type="GO" id="GO:0045333">
    <property type="term" value="P:cellular respiration"/>
    <property type="evidence" value="ECO:0007669"/>
    <property type="project" value="UniProtKB-ARBA"/>
</dbReference>
<dbReference type="CDD" id="cd02776">
    <property type="entry name" value="MopB_CT_Nitrate-R-NarG-like"/>
    <property type="match status" value="1"/>
</dbReference>
<evidence type="ECO:0000259" key="18">
    <source>
        <dbReference type="PROSITE" id="PS51669"/>
    </source>
</evidence>
<evidence type="ECO:0000256" key="2">
    <source>
        <dbReference type="ARBA" id="ARBA00001966"/>
    </source>
</evidence>
<keyword evidence="11" id="KW-0249">Electron transport</keyword>
<dbReference type="PANTHER" id="PTHR43105">
    <property type="entry name" value="RESPIRATORY NITRATE REDUCTASE"/>
    <property type="match status" value="1"/>
</dbReference>
<proteinExistence type="inferred from homology"/>
<dbReference type="PROSITE" id="PS00490">
    <property type="entry name" value="MOLYBDOPTERIN_PROK_2"/>
    <property type="match status" value="1"/>
</dbReference>
<evidence type="ECO:0000256" key="4">
    <source>
        <dbReference type="ARBA" id="ARBA00010312"/>
    </source>
</evidence>
<dbReference type="InterPro" id="IPR009010">
    <property type="entry name" value="Asp_de-COase-like_dom_sf"/>
</dbReference>
<protein>
    <recommendedName>
        <fullName evidence="5">nitrate reductase (quinone)</fullName>
        <ecNumber evidence="5">1.7.5.1</ecNumber>
    </recommendedName>
</protein>
<evidence type="ECO:0000256" key="11">
    <source>
        <dbReference type="ARBA" id="ARBA00022982"/>
    </source>
</evidence>
<name>F0Q6Z4_PARA1</name>
<evidence type="ECO:0000256" key="12">
    <source>
        <dbReference type="ARBA" id="ARBA00023002"/>
    </source>
</evidence>
<dbReference type="GO" id="GO:0009325">
    <property type="term" value="C:nitrate reductase complex"/>
    <property type="evidence" value="ECO:0007669"/>
    <property type="project" value="InterPro"/>
</dbReference>
<evidence type="ECO:0000256" key="16">
    <source>
        <dbReference type="ARBA" id="ARBA00023136"/>
    </source>
</evidence>
<keyword evidence="20" id="KW-1185">Reference proteome</keyword>
<dbReference type="PANTHER" id="PTHR43105:SF2">
    <property type="entry name" value="RESPIRATORY NITRATE REDUCTASE 2 ALPHA CHAIN"/>
    <property type="match status" value="1"/>
</dbReference>
<evidence type="ECO:0000256" key="5">
    <source>
        <dbReference type="ARBA" id="ARBA00012500"/>
    </source>
</evidence>
<dbReference type="Proteomes" id="UP000002482">
    <property type="component" value="Chromosome"/>
</dbReference>
<dbReference type="GO" id="GO:0005886">
    <property type="term" value="C:plasma membrane"/>
    <property type="evidence" value="ECO:0007669"/>
    <property type="project" value="UniProtKB-SubCell"/>
</dbReference>
<sequence length="1275" mass="142601">MSHFLDRLTYFSQPRESFAGGHGQVNGEDRTWEDAYRNRWAHDKTVRSTHGVNCTGSCSWKIYVKGGIVTWETQQTDYPRTRWDMPNHEPRGCARGASYSWYLYSANRVKYPMVRGRLLKAWREARATMGAVEAWAAIVGDEATRHSWQRVRGLGGFARSSWDEVNEIVAAANIHTIRRHGPDRIIGFSPIPAMSMVSYAAGSRYLSLIGGVCMSFYDWYCDLPPSSPQVWGEQTDVPESADWYNAGYIIAWGSNVPQTRTPDAHFFTEVRYKGTKTVAVTPDYSEVAKLADLWMNPKQGTDAAVAMAMGHVILKEFYFPEQGERSAYFDEYVRRYTDMPMLVTLREQALPDGRVVRVPDRYVRASDFAGRLGQDNHPEWKTVAFDARGEVVCPQGAIGFRWGPDGRADQGQWNLEDKDARTGEAVRLRLSLMEAGAEEVQGWETAQVGFPYFGGIESEHFPANVQSDVIARTVPVRRLATVDADGTAREVLVATVFDLQVAQYGVARGLPGENAAASYDDDTPYTPAWQEKITGTPRAQVIAVARQFAENAHRTRGRSMVIIGAAMNHWYHCDMNYRGIINMLMMCGCIGQSGGGWAHYVGQEKLRPQTGWTALAFALDWVRPPRQQNSTSFFYAHTDQWRYEKLGVEEVLSPLADRAQFGGSMIDYNVRAERMGWLPSAPQLQTNPLQVVREAEAAGLDPKAYAVQGLQSGALKMSCTDPDHPDNWPRNMFVWRSNILGSSGKGHEYFLKHLLGTRNGVQGKDLGEGDAKPSEVEWHAQAPEGKLDLLVTLDFRMSTTCLYSDIVLPTATWYEKNDLNTSDMHPFIHPLSTAVDPAWQSRSDWDIYKGFARAFSELAPGHLGVERDLVLSPIAHDTPGELAQPFGVADWTRGECDLIPGKTGPQMSVVERDYPNLYRRFTALGPLMEKVGNGGKGIGWDTKAEVQQLRELNGTVPGNGPTQGMPRIDSDIDACEVILQLAPETNGHVAVKAWDALGRQTGRDHTHLALHREDEKIRFRDVQAQPRKIISSPTWSGIESETVSYNAGYTNVHELIPWRTLTGRQQFYIDHPWMQAFGEGFSSYRPPVDLKATAEVQGRQPNGNPEIALNFITPHQKWGIHSTYTDNLLMLTLSRGGPCVWISEDDAKRAQIEDNDWIELFNANGALTARAVVSQRVKPGMVMMYHAQEKIVNTPGSEVTGTRGGIHNSVTRVVLKPTHMIGGYAQLSYGFNYYGTIGTNRDEFIVLRKMNRVDWLDTPVADPLVRPTLDQGETA</sequence>
<dbReference type="RefSeq" id="WP_013593111.1">
    <property type="nucleotide sequence ID" value="NC_015138.1"/>
</dbReference>
<dbReference type="InterPro" id="IPR006657">
    <property type="entry name" value="MoPterin_dinucl-bd_dom"/>
</dbReference>